<name>A0A2X3EHW3_KLEPN</name>
<feature type="domain" description="Adenylosuccinate lyase C-terminal" evidence="2">
    <location>
        <begin position="86"/>
        <end position="165"/>
    </location>
</feature>
<evidence type="ECO:0000256" key="1">
    <source>
        <dbReference type="SAM" id="MobiDB-lite"/>
    </source>
</evidence>
<reference evidence="3 4" key="1">
    <citation type="submission" date="2018-06" db="EMBL/GenBank/DDBJ databases">
        <authorList>
            <consortium name="Pathogen Informatics"/>
            <person name="Doyle S."/>
        </authorList>
    </citation>
    <scope>NUCLEOTIDE SEQUENCE [LARGE SCALE GENOMIC DNA]</scope>
    <source>
        <strain evidence="3 4">NCTC13465</strain>
    </source>
</reference>
<evidence type="ECO:0000313" key="4">
    <source>
        <dbReference type="Proteomes" id="UP000251721"/>
    </source>
</evidence>
<dbReference type="Gene3D" id="1.20.200.10">
    <property type="entry name" value="Fumarase/aspartase (Central domain)"/>
    <property type="match status" value="1"/>
</dbReference>
<gene>
    <name evidence="3" type="primary">pcaB_1</name>
    <name evidence="3" type="ORF">NCTC13465_01944</name>
</gene>
<organism evidence="3 4">
    <name type="scientific">Klebsiella pneumoniae</name>
    <dbReference type="NCBI Taxonomy" id="573"/>
    <lineage>
        <taxon>Bacteria</taxon>
        <taxon>Pseudomonadati</taxon>
        <taxon>Pseudomonadota</taxon>
        <taxon>Gammaproteobacteria</taxon>
        <taxon>Enterobacterales</taxon>
        <taxon>Enterobacteriaceae</taxon>
        <taxon>Klebsiella/Raoultella group</taxon>
        <taxon>Klebsiella</taxon>
        <taxon>Klebsiella pneumoniae complex</taxon>
    </lineage>
</organism>
<dbReference type="SUPFAM" id="SSF48557">
    <property type="entry name" value="L-aspartase-like"/>
    <property type="match status" value="1"/>
</dbReference>
<dbReference type="GO" id="GO:0047472">
    <property type="term" value="F:3-carboxy-cis,cis-muconate cycloisomerase activity"/>
    <property type="evidence" value="ECO:0007669"/>
    <property type="project" value="UniProtKB-EC"/>
</dbReference>
<keyword evidence="3" id="KW-0413">Isomerase</keyword>
<protein>
    <submittedName>
        <fullName evidence="3">3-carboxy-cis,cis-muconate cycloisomerase</fullName>
        <ecNumber evidence="3">5.5.1.2</ecNumber>
    </submittedName>
</protein>
<dbReference type="AlphaFoldDB" id="A0A2X3EHW3"/>
<feature type="region of interest" description="Disordered" evidence="1">
    <location>
        <begin position="21"/>
        <end position="42"/>
    </location>
</feature>
<accession>A0A2X3EHW3</accession>
<dbReference type="Proteomes" id="UP000251721">
    <property type="component" value="Unassembled WGS sequence"/>
</dbReference>
<dbReference type="Gene3D" id="1.10.40.30">
    <property type="entry name" value="Fumarase/aspartase (C-terminal domain)"/>
    <property type="match status" value="1"/>
</dbReference>
<sequence length="175" mass="19011">MPHKRNPVACAAILNRRPAYAGADGDASTPANSSSMSGRWAAGRRSGETLPELITLVGGALAQSEALVRDMQVFPQKMRADLDITHGLIMAEAVTLALAEFIGKAEAHHHIEALCRQALDRHCPLVDLLAADPQVSQYLSRERLTTLLDPATATGSAERFVRQVLARYQEQRDES</sequence>
<evidence type="ECO:0000259" key="2">
    <source>
        <dbReference type="SMART" id="SM00998"/>
    </source>
</evidence>
<dbReference type="InterPro" id="IPR008948">
    <property type="entry name" value="L-Aspartase-like"/>
</dbReference>
<dbReference type="PANTHER" id="PTHR43172:SF2">
    <property type="entry name" value="ADENYLOSUCCINATE LYASE C-TERMINAL DOMAIN-CONTAINING PROTEIN"/>
    <property type="match status" value="1"/>
</dbReference>
<dbReference type="Pfam" id="PF10397">
    <property type="entry name" value="ADSL_C"/>
    <property type="match status" value="1"/>
</dbReference>
<dbReference type="PANTHER" id="PTHR43172">
    <property type="entry name" value="ADENYLOSUCCINATE LYASE"/>
    <property type="match status" value="1"/>
</dbReference>
<dbReference type="SMART" id="SM00998">
    <property type="entry name" value="ADSL_C"/>
    <property type="match status" value="1"/>
</dbReference>
<dbReference type="InterPro" id="IPR019468">
    <property type="entry name" value="AdenyloSucc_lyase_C"/>
</dbReference>
<proteinExistence type="predicted"/>
<dbReference type="EC" id="5.5.1.2" evidence="3"/>
<dbReference type="EMBL" id="UAWQ01000014">
    <property type="protein sequence ID" value="SQC43462.1"/>
    <property type="molecule type" value="Genomic_DNA"/>
</dbReference>
<evidence type="ECO:0000313" key="3">
    <source>
        <dbReference type="EMBL" id="SQC43462.1"/>
    </source>
</evidence>